<evidence type="ECO:0000259" key="7">
    <source>
        <dbReference type="Pfam" id="PF04547"/>
    </source>
</evidence>
<feature type="transmembrane region" description="Helical" evidence="6">
    <location>
        <begin position="350"/>
        <end position="374"/>
    </location>
</feature>
<keyword evidence="3 6" id="KW-1133">Transmembrane helix</keyword>
<evidence type="ECO:0000313" key="8">
    <source>
        <dbReference type="EMBL" id="KAJ3121323.1"/>
    </source>
</evidence>
<comment type="caution">
    <text evidence="8">The sequence shown here is derived from an EMBL/GenBank/DDBJ whole genome shotgun (WGS) entry which is preliminary data.</text>
</comment>
<organism evidence="8 9">
    <name type="scientific">Physocladia obscura</name>
    <dbReference type="NCBI Taxonomy" id="109957"/>
    <lineage>
        <taxon>Eukaryota</taxon>
        <taxon>Fungi</taxon>
        <taxon>Fungi incertae sedis</taxon>
        <taxon>Chytridiomycota</taxon>
        <taxon>Chytridiomycota incertae sedis</taxon>
        <taxon>Chytridiomycetes</taxon>
        <taxon>Chytridiales</taxon>
        <taxon>Chytriomycetaceae</taxon>
        <taxon>Physocladia</taxon>
    </lineage>
</organism>
<feature type="transmembrane region" description="Helical" evidence="6">
    <location>
        <begin position="542"/>
        <end position="565"/>
    </location>
</feature>
<feature type="transmembrane region" description="Helical" evidence="6">
    <location>
        <begin position="594"/>
        <end position="616"/>
    </location>
</feature>
<dbReference type="InterPro" id="IPR049452">
    <property type="entry name" value="Anoctamin_TM"/>
</dbReference>
<feature type="domain" description="Anoctamin transmembrane" evidence="7">
    <location>
        <begin position="197"/>
        <end position="656"/>
    </location>
</feature>
<evidence type="ECO:0000256" key="1">
    <source>
        <dbReference type="ARBA" id="ARBA00004141"/>
    </source>
</evidence>
<dbReference type="Proteomes" id="UP001211907">
    <property type="component" value="Unassembled WGS sequence"/>
</dbReference>
<feature type="transmembrane region" description="Helical" evidence="6">
    <location>
        <begin position="395"/>
        <end position="416"/>
    </location>
</feature>
<evidence type="ECO:0000256" key="4">
    <source>
        <dbReference type="ARBA" id="ARBA00023136"/>
    </source>
</evidence>
<keyword evidence="2 6" id="KW-0812">Transmembrane</keyword>
<evidence type="ECO:0000256" key="3">
    <source>
        <dbReference type="ARBA" id="ARBA00022989"/>
    </source>
</evidence>
<accession>A0AAD5XG92</accession>
<evidence type="ECO:0000256" key="6">
    <source>
        <dbReference type="SAM" id="Phobius"/>
    </source>
</evidence>
<reference evidence="8" key="1">
    <citation type="submission" date="2020-05" db="EMBL/GenBank/DDBJ databases">
        <title>Phylogenomic resolution of chytrid fungi.</title>
        <authorList>
            <person name="Stajich J.E."/>
            <person name="Amses K."/>
            <person name="Simmons R."/>
            <person name="Seto K."/>
            <person name="Myers J."/>
            <person name="Bonds A."/>
            <person name="Quandt C.A."/>
            <person name="Barry K."/>
            <person name="Liu P."/>
            <person name="Grigoriev I."/>
            <person name="Longcore J.E."/>
            <person name="James T.Y."/>
        </authorList>
    </citation>
    <scope>NUCLEOTIDE SEQUENCE</scope>
    <source>
        <strain evidence="8">JEL0513</strain>
    </source>
</reference>
<keyword evidence="4 6" id="KW-0472">Membrane</keyword>
<dbReference type="GO" id="GO:0032541">
    <property type="term" value="C:cortical endoplasmic reticulum"/>
    <property type="evidence" value="ECO:0007669"/>
    <property type="project" value="TreeGrafter"/>
</dbReference>
<dbReference type="PANTHER" id="PTHR12308:SF73">
    <property type="entry name" value="ANOCTAMIN"/>
    <property type="match status" value="1"/>
</dbReference>
<evidence type="ECO:0000256" key="5">
    <source>
        <dbReference type="SAM" id="MobiDB-lite"/>
    </source>
</evidence>
<feature type="transmembrane region" description="Helical" evidence="6">
    <location>
        <begin position="237"/>
        <end position="254"/>
    </location>
</feature>
<keyword evidence="9" id="KW-1185">Reference proteome</keyword>
<dbReference type="EMBL" id="JADGJH010000890">
    <property type="protein sequence ID" value="KAJ3121323.1"/>
    <property type="molecule type" value="Genomic_DNA"/>
</dbReference>
<dbReference type="Pfam" id="PF04547">
    <property type="entry name" value="Anoctamin"/>
    <property type="match status" value="1"/>
</dbReference>
<sequence length="775" mass="86832">MSDEEHFGQVVVVLRALDTRVNEAVAEGGLDIVHVISLSGTRAALVVAANKQKLAELRAVSRAAEGLQSSAPTSLLYLPASSTLPSALESQPPESRSIDKYDSYNTITDNDSLSDADAACLVYTHLTSAKYFGGCGIKVADSISRANKNLSNPKWHWVGGESVADIIILHNKSFEKNWLNNWSDNWFLEIKDMTIVQQHMGEQIAFHFAFLQFYLQALAPLAAFGAFAFLAFPQYSATYAVILCLWSVVFLAAWKKQEAGLADLWGVNFADRVDKERPEFIPDSVEIDSTSGQPILHYPFWKRWIIHAGYTLPAILIFAAAVIFVSVVILTTEVYTAEVYNGPNKAFVKLIPMIIYVLCLPLLQALYNALSVYITNLENSQSIDAHNASLTNKTFIITCLLTQLSLLLTGLVYIPASDLIMPYLEPLLVANGITHHEVVDATRNLLSPAALRVKVVTYSITNQILNQAVQVILPSALAWWATRSVVNATKHEARKGETDEKKEDLTHNTEEEDRELRFRIERAISLPKYSLYDDYAVLANQFALVVMFSSSWPLVALFCVANNFLDVRTTAYKISRTRRPIPHRTNSITPWTQIFSVLSVLGTLTTTLLTLLYHYWDASIPASVQSFSHTLQTIVIIILAEHAHFAARWIAEYALALAWPDVSNKSAVARHRVEVAIAHDAEEQKARAVKKIGSVFGYGRAERIEREAVERIGEEQRIQEWVQGVLRFVKRTESDFEDPHSRARIYFDVGLWVFLPFFGPIGRLVVVLYLLFQLL</sequence>
<dbReference type="GO" id="GO:0016020">
    <property type="term" value="C:membrane"/>
    <property type="evidence" value="ECO:0007669"/>
    <property type="project" value="UniProtKB-SubCell"/>
</dbReference>
<dbReference type="InterPro" id="IPR007632">
    <property type="entry name" value="Anoctamin"/>
</dbReference>
<feature type="transmembrane region" description="Helical" evidence="6">
    <location>
        <begin position="749"/>
        <end position="772"/>
    </location>
</feature>
<proteinExistence type="predicted"/>
<feature type="transmembrane region" description="Helical" evidence="6">
    <location>
        <begin position="208"/>
        <end position="231"/>
    </location>
</feature>
<evidence type="ECO:0000313" key="9">
    <source>
        <dbReference type="Proteomes" id="UP001211907"/>
    </source>
</evidence>
<gene>
    <name evidence="8" type="ORF">HK100_012427</name>
</gene>
<evidence type="ECO:0000256" key="2">
    <source>
        <dbReference type="ARBA" id="ARBA00022692"/>
    </source>
</evidence>
<name>A0AAD5XG92_9FUNG</name>
<dbReference type="GO" id="GO:0005254">
    <property type="term" value="F:chloride channel activity"/>
    <property type="evidence" value="ECO:0007669"/>
    <property type="project" value="TreeGrafter"/>
</dbReference>
<dbReference type="PANTHER" id="PTHR12308">
    <property type="entry name" value="ANOCTAMIN"/>
    <property type="match status" value="1"/>
</dbReference>
<comment type="subcellular location">
    <subcellularLocation>
        <location evidence="1">Membrane</location>
        <topology evidence="1">Multi-pass membrane protein</topology>
    </subcellularLocation>
</comment>
<feature type="region of interest" description="Disordered" evidence="5">
    <location>
        <begin position="491"/>
        <end position="510"/>
    </location>
</feature>
<protein>
    <recommendedName>
        <fullName evidence="7">Anoctamin transmembrane domain-containing protein</fullName>
    </recommendedName>
</protein>
<dbReference type="AlphaFoldDB" id="A0AAD5XG92"/>
<feature type="transmembrane region" description="Helical" evidence="6">
    <location>
        <begin position="310"/>
        <end position="330"/>
    </location>
</feature>